<dbReference type="AlphaFoldDB" id="A0A7J8ZLI2"/>
<comment type="caution">
    <text evidence="1">The sequence shown here is derived from an EMBL/GenBank/DDBJ whole genome shotgun (WGS) entry which is preliminary data.</text>
</comment>
<keyword evidence="2" id="KW-1185">Reference proteome</keyword>
<reference evidence="1 2" key="1">
    <citation type="journal article" date="2019" name="Genome Biol. Evol.">
        <title>Insights into the evolution of the New World diploid cottons (Gossypium, subgenus Houzingenia) based on genome sequencing.</title>
        <authorList>
            <person name="Grover C.E."/>
            <person name="Arick M.A. 2nd"/>
            <person name="Thrash A."/>
            <person name="Conover J.L."/>
            <person name="Sanders W.S."/>
            <person name="Peterson D.G."/>
            <person name="Frelichowski J.E."/>
            <person name="Scheffler J.A."/>
            <person name="Scheffler B.E."/>
            <person name="Wendel J.F."/>
        </authorList>
    </citation>
    <scope>NUCLEOTIDE SEQUENCE [LARGE SCALE GENOMIC DNA]</scope>
    <source>
        <strain evidence="1">4</strain>
        <tissue evidence="1">Leaf</tissue>
    </source>
</reference>
<evidence type="ECO:0000313" key="2">
    <source>
        <dbReference type="Proteomes" id="UP000593574"/>
    </source>
</evidence>
<dbReference type="Proteomes" id="UP000593574">
    <property type="component" value="Unassembled WGS sequence"/>
</dbReference>
<dbReference type="EMBL" id="JABEZV010000006">
    <property type="protein sequence ID" value="MBA0712678.1"/>
    <property type="molecule type" value="Genomic_DNA"/>
</dbReference>
<sequence>MFLLKGARQMSHKMVSVLEEARFATTGGIVRYRGGD</sequence>
<accession>A0A7J8ZLI2</accession>
<gene>
    <name evidence="1" type="ORF">Golax_011760</name>
</gene>
<protein>
    <submittedName>
        <fullName evidence="1">Uncharacterized protein</fullName>
    </submittedName>
</protein>
<organism evidence="1 2">
    <name type="scientific">Gossypium laxum</name>
    <dbReference type="NCBI Taxonomy" id="34288"/>
    <lineage>
        <taxon>Eukaryota</taxon>
        <taxon>Viridiplantae</taxon>
        <taxon>Streptophyta</taxon>
        <taxon>Embryophyta</taxon>
        <taxon>Tracheophyta</taxon>
        <taxon>Spermatophyta</taxon>
        <taxon>Magnoliopsida</taxon>
        <taxon>eudicotyledons</taxon>
        <taxon>Gunneridae</taxon>
        <taxon>Pentapetalae</taxon>
        <taxon>rosids</taxon>
        <taxon>malvids</taxon>
        <taxon>Malvales</taxon>
        <taxon>Malvaceae</taxon>
        <taxon>Malvoideae</taxon>
        <taxon>Gossypium</taxon>
    </lineage>
</organism>
<name>A0A7J8ZLI2_9ROSI</name>
<evidence type="ECO:0000313" key="1">
    <source>
        <dbReference type="EMBL" id="MBA0712678.1"/>
    </source>
</evidence>
<proteinExistence type="predicted"/>